<feature type="transmembrane region" description="Helical" evidence="5">
    <location>
        <begin position="248"/>
        <end position="266"/>
    </location>
</feature>
<organism evidence="6 7">
    <name type="scientific">Tritrichomonas musculus</name>
    <dbReference type="NCBI Taxonomy" id="1915356"/>
    <lineage>
        <taxon>Eukaryota</taxon>
        <taxon>Metamonada</taxon>
        <taxon>Parabasalia</taxon>
        <taxon>Tritrichomonadida</taxon>
        <taxon>Tritrichomonadidae</taxon>
        <taxon>Tritrichomonas</taxon>
    </lineage>
</organism>
<keyword evidence="3 5" id="KW-1133">Transmembrane helix</keyword>
<protein>
    <submittedName>
        <fullName evidence="6">Glucose import</fullName>
    </submittedName>
</protein>
<dbReference type="PANTHER" id="PTHR48021:SF1">
    <property type="entry name" value="GH07001P-RELATED"/>
    <property type="match status" value="1"/>
</dbReference>
<comment type="caution">
    <text evidence="6">The sequence shown here is derived from an EMBL/GenBank/DDBJ whole genome shotgun (WGS) entry which is preliminary data.</text>
</comment>
<evidence type="ECO:0000256" key="4">
    <source>
        <dbReference type="ARBA" id="ARBA00023136"/>
    </source>
</evidence>
<feature type="transmembrane region" description="Helical" evidence="5">
    <location>
        <begin position="104"/>
        <end position="127"/>
    </location>
</feature>
<dbReference type="InterPro" id="IPR005828">
    <property type="entry name" value="MFS_sugar_transport-like"/>
</dbReference>
<evidence type="ECO:0000313" key="6">
    <source>
        <dbReference type="EMBL" id="KAK8850171.1"/>
    </source>
</evidence>
<evidence type="ECO:0000256" key="1">
    <source>
        <dbReference type="ARBA" id="ARBA00004370"/>
    </source>
</evidence>
<feature type="transmembrane region" description="Helical" evidence="5">
    <location>
        <begin position="273"/>
        <end position="291"/>
    </location>
</feature>
<dbReference type="EMBL" id="JAPFFF010000024">
    <property type="protein sequence ID" value="KAK8850171.1"/>
    <property type="molecule type" value="Genomic_DNA"/>
</dbReference>
<dbReference type="PANTHER" id="PTHR48021">
    <property type="match status" value="1"/>
</dbReference>
<feature type="transmembrane region" description="Helical" evidence="5">
    <location>
        <begin position="370"/>
        <end position="389"/>
    </location>
</feature>
<feature type="transmembrane region" description="Helical" evidence="5">
    <location>
        <begin position="167"/>
        <end position="185"/>
    </location>
</feature>
<proteinExistence type="predicted"/>
<evidence type="ECO:0000256" key="2">
    <source>
        <dbReference type="ARBA" id="ARBA00022692"/>
    </source>
</evidence>
<keyword evidence="7" id="KW-1185">Reference proteome</keyword>
<gene>
    <name evidence="6" type="ORF">M9Y10_018294</name>
</gene>
<reference evidence="6 7" key="1">
    <citation type="submission" date="2024-04" db="EMBL/GenBank/DDBJ databases">
        <title>Tritrichomonas musculus Genome.</title>
        <authorList>
            <person name="Alves-Ferreira E."/>
            <person name="Grigg M."/>
            <person name="Lorenzi H."/>
            <person name="Galac M."/>
        </authorList>
    </citation>
    <scope>NUCLEOTIDE SEQUENCE [LARGE SCALE GENOMIC DNA]</scope>
    <source>
        <strain evidence="6 7">EAF2021</strain>
    </source>
</reference>
<dbReference type="InterPro" id="IPR050549">
    <property type="entry name" value="MFS_Trehalose_Transporter"/>
</dbReference>
<evidence type="ECO:0000313" key="7">
    <source>
        <dbReference type="Proteomes" id="UP001470230"/>
    </source>
</evidence>
<feature type="transmembrane region" description="Helical" evidence="5">
    <location>
        <begin position="139"/>
        <end position="161"/>
    </location>
</feature>
<keyword evidence="4 5" id="KW-0472">Membrane</keyword>
<dbReference type="SUPFAM" id="SSF103473">
    <property type="entry name" value="MFS general substrate transporter"/>
    <property type="match status" value="1"/>
</dbReference>
<evidence type="ECO:0000256" key="3">
    <source>
        <dbReference type="ARBA" id="ARBA00022989"/>
    </source>
</evidence>
<feature type="transmembrane region" description="Helical" evidence="5">
    <location>
        <begin position="206"/>
        <end position="228"/>
    </location>
</feature>
<feature type="transmembrane region" description="Helical" evidence="5">
    <location>
        <begin position="303"/>
        <end position="325"/>
    </location>
</feature>
<keyword evidence="2 5" id="KW-0812">Transmembrane</keyword>
<dbReference type="InterPro" id="IPR036259">
    <property type="entry name" value="MFS_trans_sf"/>
</dbReference>
<accession>A0ABR2HN74</accession>
<feature type="transmembrane region" description="Helical" evidence="5">
    <location>
        <begin position="55"/>
        <end position="72"/>
    </location>
</feature>
<name>A0ABR2HN74_9EUKA</name>
<feature type="transmembrane region" description="Helical" evidence="5">
    <location>
        <begin position="7"/>
        <end position="23"/>
    </location>
</feature>
<dbReference type="Gene3D" id="1.20.1250.20">
    <property type="entry name" value="MFS general substrate transporter like domains"/>
    <property type="match status" value="2"/>
</dbReference>
<comment type="subcellular location">
    <subcellularLocation>
        <location evidence="1">Membrane</location>
    </subcellularLocation>
</comment>
<feature type="transmembrane region" description="Helical" evidence="5">
    <location>
        <begin position="79"/>
        <end position="98"/>
    </location>
</feature>
<dbReference type="Proteomes" id="UP001470230">
    <property type="component" value="Unassembled WGS sequence"/>
</dbReference>
<dbReference type="Pfam" id="PF00083">
    <property type="entry name" value="Sugar_tr"/>
    <property type="match status" value="1"/>
</dbReference>
<evidence type="ECO:0000256" key="5">
    <source>
        <dbReference type="SAM" id="Phobius"/>
    </source>
</evidence>
<sequence length="401" mass="45351">MGFDKESVYILLLCSLPFQYNIFSDSMNKMINGMKGGWKTKTELTEKENYFLDKIASYFGIVFSIVFIFIYYRVRKMRTIISIIFFCSAITWLLYMAVDEDKMFIMYIIKALQGIYCSGLQVAHFSYIMHFAKDNMKCFYGSLTQFSMFIGLFIENLIFTFLDWKSAAIIFFVESVIFGGLIWLVPEYHVKPKSVTREYIYRKDNLKLLIISIVSMAIQLLSAIGVLLNSLSEMLEGVGLSLSGPTQSCLFDFVGALAGLISAFITDPIGPKYMFATSALGLCVSLLMYAIQLKVKSPNWVGALSVFVYFLFYGLGMGPIPWYLFSILVPEGCRIESTAIGVCSNLFIPPILDKLWDTLNKKSGQFGSSIFGAVDCVFAIIFGLVFIPVERDTEEYNVNIL</sequence>